<accession>F6LY18</accession>
<evidence type="ECO:0000256" key="2">
    <source>
        <dbReference type="ARBA" id="ARBA00004328"/>
    </source>
</evidence>
<organismHost>
    <name type="scientific">Capra hircus</name>
    <name type="common">Goat</name>
    <dbReference type="NCBI Taxonomy" id="9925"/>
</organismHost>
<evidence type="ECO:0000256" key="5">
    <source>
        <dbReference type="ARBA" id="ARBA00023200"/>
    </source>
</evidence>
<proteinExistence type="predicted"/>
<evidence type="ECO:0000256" key="3">
    <source>
        <dbReference type="ARBA" id="ARBA00021299"/>
    </source>
</evidence>
<evidence type="ECO:0000313" key="6">
    <source>
        <dbReference type="EMBL" id="AEF12560.1"/>
    </source>
</evidence>
<organism evidence="6">
    <name type="scientific">Caprine arthritis encephalitis virus</name>
    <name type="common">CAEV</name>
    <dbReference type="NCBI Taxonomy" id="11660"/>
    <lineage>
        <taxon>Viruses</taxon>
        <taxon>Riboviria</taxon>
        <taxon>Pararnavirae</taxon>
        <taxon>Artverviricota</taxon>
        <taxon>Revtraviricetes</taxon>
        <taxon>Ortervirales</taxon>
        <taxon>Retroviridae</taxon>
        <taxon>Orthoretrovirinae</taxon>
        <taxon>Lentivirus</taxon>
        <taxon>Lentivirus capartenc</taxon>
    </lineage>
</organism>
<keyword evidence="4" id="KW-0946">Virion</keyword>
<dbReference type="EMBL" id="JF502417">
    <property type="protein sequence ID" value="AEF12560.1"/>
    <property type="molecule type" value="Genomic_DNA"/>
</dbReference>
<dbReference type="Pfam" id="PF07401">
    <property type="entry name" value="Lenti_VIF_2"/>
    <property type="match status" value="1"/>
</dbReference>
<name>F6LY18_CAEV</name>
<reference evidence="6" key="1">
    <citation type="journal article" date="2011" name="J. Gen. Virol.">
        <title>Characterization of new small ruminant lentivirus subtype B3 suggests animal trade within the Mediterranean Basin.</title>
        <authorList>
            <person name="Bertolotti L."/>
            <person name="Mazzei M."/>
            <person name="Puggioni G."/>
            <person name="Carrozza M.L."/>
            <person name="Dei Giudici S."/>
            <person name="Muz D."/>
            <person name="Juganaru M."/>
            <person name="Patta C."/>
            <person name="Tolari F."/>
            <person name="Rosati S."/>
        </authorList>
    </citation>
    <scope>NUCLEOTIDE SEQUENCE</scope>
    <source>
        <strain evidence="6">Volterra</strain>
    </source>
</reference>
<evidence type="ECO:0000256" key="4">
    <source>
        <dbReference type="ARBA" id="ARBA00022844"/>
    </source>
</evidence>
<comment type="subcellular location">
    <subcellularLocation>
        <location evidence="1">Host cytoplasm</location>
    </subcellularLocation>
    <subcellularLocation>
        <location evidence="2">Virion</location>
    </subcellularLocation>
</comment>
<dbReference type="GO" id="GO:0030430">
    <property type="term" value="C:host cell cytoplasm"/>
    <property type="evidence" value="ECO:0007669"/>
    <property type="project" value="UniProtKB-SubCell"/>
</dbReference>
<evidence type="ECO:0000256" key="1">
    <source>
        <dbReference type="ARBA" id="ARBA00004192"/>
    </source>
</evidence>
<dbReference type="InterPro" id="IPR009979">
    <property type="entry name" value="Lenti_VIF_2"/>
</dbReference>
<protein>
    <recommendedName>
        <fullName evidence="3">Virion infectivity factor</fullName>
    </recommendedName>
</protein>
<sequence>MQNLFHHRRGRKERNIGPQLPLSLWKYIGESIGRNPEWYVNLRLQQLMWQKRGHKLQYLGEDREYELWKIGDGRWGMELRRVKAWITGNGRGSPWQYKVAGEWKSVGVWFLQPGNYKEVDRYFWMMWRIAICSCVKKKFEIRDLLLGNHRWDLCKSCFQGEIIRSTPPRTLQRLVLLRLARGHVFQKMPLSRARQGTTLDFPWCRDTTGYLEEWPEADCWTTEFLPLQG</sequence>
<dbReference type="GO" id="GO:0044423">
    <property type="term" value="C:virion component"/>
    <property type="evidence" value="ECO:0007669"/>
    <property type="project" value="UniProtKB-KW"/>
</dbReference>
<keyword evidence="5" id="KW-1035">Host cytoplasm</keyword>